<comment type="caution">
    <text evidence="2">The sequence shown here is derived from an EMBL/GenBank/DDBJ whole genome shotgun (WGS) entry which is preliminary data.</text>
</comment>
<organism evidence="2 3">
    <name type="scientific">Trifolium medium</name>
    <dbReference type="NCBI Taxonomy" id="97028"/>
    <lineage>
        <taxon>Eukaryota</taxon>
        <taxon>Viridiplantae</taxon>
        <taxon>Streptophyta</taxon>
        <taxon>Embryophyta</taxon>
        <taxon>Tracheophyta</taxon>
        <taxon>Spermatophyta</taxon>
        <taxon>Magnoliopsida</taxon>
        <taxon>eudicotyledons</taxon>
        <taxon>Gunneridae</taxon>
        <taxon>Pentapetalae</taxon>
        <taxon>rosids</taxon>
        <taxon>fabids</taxon>
        <taxon>Fabales</taxon>
        <taxon>Fabaceae</taxon>
        <taxon>Papilionoideae</taxon>
        <taxon>50 kb inversion clade</taxon>
        <taxon>NPAAA clade</taxon>
        <taxon>Hologalegina</taxon>
        <taxon>IRL clade</taxon>
        <taxon>Trifolieae</taxon>
        <taxon>Trifolium</taxon>
    </lineage>
</organism>
<dbReference type="PANTHER" id="PTHR31373">
    <property type="entry name" value="OS06G0652100 PROTEIN"/>
    <property type="match status" value="1"/>
</dbReference>
<dbReference type="AlphaFoldDB" id="A0A392SIU3"/>
<evidence type="ECO:0000313" key="2">
    <source>
        <dbReference type="EMBL" id="MCI48124.1"/>
    </source>
</evidence>
<evidence type="ECO:0000259" key="1">
    <source>
        <dbReference type="Pfam" id="PF11443"/>
    </source>
</evidence>
<feature type="domain" description="DUF2828" evidence="1">
    <location>
        <begin position="4"/>
        <end position="65"/>
    </location>
</feature>
<reference evidence="2 3" key="1">
    <citation type="journal article" date="2018" name="Front. Plant Sci.">
        <title>Red Clover (Trifolium pratense) and Zigzag Clover (T. medium) - A Picture of Genomic Similarities and Differences.</title>
        <authorList>
            <person name="Dluhosova J."/>
            <person name="Istvanek J."/>
            <person name="Nedelnik J."/>
            <person name="Repkova J."/>
        </authorList>
    </citation>
    <scope>NUCLEOTIDE SEQUENCE [LARGE SCALE GENOMIC DNA]</scope>
    <source>
        <strain evidence="3">cv. 10/8</strain>
        <tissue evidence="2">Leaf</tissue>
    </source>
</reference>
<keyword evidence="3" id="KW-1185">Reference proteome</keyword>
<dbReference type="InterPro" id="IPR058580">
    <property type="entry name" value="DUF2828"/>
</dbReference>
<protein>
    <submittedName>
        <fullName evidence="2">Plant/T31B5-30 protein</fullName>
    </submittedName>
</protein>
<proteinExistence type="predicted"/>
<evidence type="ECO:0000313" key="3">
    <source>
        <dbReference type="Proteomes" id="UP000265520"/>
    </source>
</evidence>
<sequence length="67" mass="7710">MTEEMLARAKAQKETAHALKEEKRIALAKKLVERYTSDPNFKFLHDSISDHFADCLKKDLQFLKSGS</sequence>
<dbReference type="Pfam" id="PF11443">
    <property type="entry name" value="DUF2828"/>
    <property type="match status" value="1"/>
</dbReference>
<dbReference type="PANTHER" id="PTHR31373:SF17">
    <property type="entry name" value="OS06G0652100 PROTEIN"/>
    <property type="match status" value="1"/>
</dbReference>
<dbReference type="InterPro" id="IPR011205">
    <property type="entry name" value="UCP015417_vWA"/>
</dbReference>
<feature type="non-terminal residue" evidence="2">
    <location>
        <position position="67"/>
    </location>
</feature>
<dbReference type="Proteomes" id="UP000265520">
    <property type="component" value="Unassembled WGS sequence"/>
</dbReference>
<dbReference type="EMBL" id="LXQA010382074">
    <property type="protein sequence ID" value="MCI48124.1"/>
    <property type="molecule type" value="Genomic_DNA"/>
</dbReference>
<name>A0A392SIU3_9FABA</name>
<accession>A0A392SIU3</accession>